<proteinExistence type="predicted"/>
<dbReference type="EMBL" id="CP011125">
    <property type="protein sequence ID" value="AKF09840.1"/>
    <property type="molecule type" value="Genomic_DNA"/>
</dbReference>
<evidence type="ECO:0000256" key="1">
    <source>
        <dbReference type="SAM" id="MobiDB-lite"/>
    </source>
</evidence>
<protein>
    <recommendedName>
        <fullName evidence="4">DUF1549 domain-containing protein</fullName>
    </recommendedName>
</protein>
<evidence type="ECO:0000313" key="3">
    <source>
        <dbReference type="Proteomes" id="UP000034883"/>
    </source>
</evidence>
<organism evidence="2 3">
    <name type="scientific">Sandaracinus amylolyticus</name>
    <dbReference type="NCBI Taxonomy" id="927083"/>
    <lineage>
        <taxon>Bacteria</taxon>
        <taxon>Pseudomonadati</taxon>
        <taxon>Myxococcota</taxon>
        <taxon>Polyangia</taxon>
        <taxon>Polyangiales</taxon>
        <taxon>Sandaracinaceae</taxon>
        <taxon>Sandaracinus</taxon>
    </lineage>
</organism>
<dbReference type="AlphaFoldDB" id="A0A0F6W899"/>
<reference evidence="2 3" key="1">
    <citation type="submission" date="2015-03" db="EMBL/GenBank/DDBJ databases">
        <title>Genome assembly of Sandaracinus amylolyticus DSM 53668.</title>
        <authorList>
            <person name="Sharma G."/>
            <person name="Subramanian S."/>
        </authorList>
    </citation>
    <scope>NUCLEOTIDE SEQUENCE [LARGE SCALE GENOMIC DNA]</scope>
    <source>
        <strain evidence="2 3">DSM 53668</strain>
    </source>
</reference>
<dbReference type="Proteomes" id="UP000034883">
    <property type="component" value="Chromosome"/>
</dbReference>
<feature type="compositionally biased region" description="Basic and acidic residues" evidence="1">
    <location>
        <begin position="392"/>
        <end position="408"/>
    </location>
</feature>
<keyword evidence="3" id="KW-1185">Reference proteome</keyword>
<dbReference type="KEGG" id="samy:DB32_006989"/>
<feature type="region of interest" description="Disordered" evidence="1">
    <location>
        <begin position="392"/>
        <end position="422"/>
    </location>
</feature>
<sequence length="650" mass="71159">MWGVSDSDCRIDPTIAFADRTARGVAPRLLSGPDVLRIHLRSTAPLALLLASCTGMVGGPPAPPTGTTPRDGGATCDPVADAGTPPPLDEEPIPPERVLRRIHLVLHGRPPLPEDQDALAAATTDAEREAVIARAIDEGLDSPDFYTRMLDLGHHWMRNGSFSTGAQGDGYWGNMSTHLGRCGAETVHAGAWIMVPDSGSDRGTAWCDVADAPRREVEPWWAPGTSVVLVGDAALETREVVDAEGVTHDCGIALSGYYNMANARGCGCGPHAAWCYPGTGLVPNPLPGSQKRDMWDEPARLVAHLAWHDRPLSDLVLGNYSVGNNRVRAWYLRFGRQTGIEADRLDADTTWFRAEVGDRPRDPLHPEPADPEAWREFVVEELAPQLLSLSDRARSADPSRTLRWDPRAETGPAPGLPAAGVLTMAGTNSTFPRERPRAARFLEIFACRDFDPPPADQHFPPVSEDLATSGQCMHCHALMDPVAMAFRRWIFMGTYVPLPRLADLADLEVPQDLYVPARRYPNGRWFAAGADRWAQNWLPGTTMTPITEEDLARNTGALFLDTIPPEYTIFGEHPDGTMGPLAFAKVLVSSGEFDRCAVRRIYERVMGRPLDPAREGRYVDALARQFAADGRAVRALVRRLLESPEMRRGL</sequence>
<dbReference type="STRING" id="927083.DB32_006989"/>
<accession>A0A0F6W899</accession>
<name>A0A0F6W899_9BACT</name>
<evidence type="ECO:0000313" key="2">
    <source>
        <dbReference type="EMBL" id="AKF09840.1"/>
    </source>
</evidence>
<gene>
    <name evidence="2" type="ORF">DB32_006989</name>
</gene>
<evidence type="ECO:0008006" key="4">
    <source>
        <dbReference type="Google" id="ProtNLM"/>
    </source>
</evidence>